<feature type="compositionally biased region" description="Basic and acidic residues" evidence="4">
    <location>
        <begin position="649"/>
        <end position="671"/>
    </location>
</feature>
<feature type="compositionally biased region" description="Basic residues" evidence="4">
    <location>
        <begin position="637"/>
        <end position="648"/>
    </location>
</feature>
<feature type="region of interest" description="Disordered" evidence="4">
    <location>
        <begin position="624"/>
        <end position="775"/>
    </location>
</feature>
<evidence type="ECO:0000256" key="4">
    <source>
        <dbReference type="SAM" id="MobiDB-lite"/>
    </source>
</evidence>
<gene>
    <name evidence="7" type="ORF">XYLVIOL_LOCUS6306</name>
</gene>
<dbReference type="PANTHER" id="PTHR24369:SF210">
    <property type="entry name" value="CHAOPTIN-RELATED"/>
    <property type="match status" value="1"/>
</dbReference>
<dbReference type="PRINTS" id="PR00019">
    <property type="entry name" value="LEURICHRPT"/>
</dbReference>
<dbReference type="Gene3D" id="3.80.10.10">
    <property type="entry name" value="Ribonuclease Inhibitor"/>
    <property type="match status" value="4"/>
</dbReference>
<feature type="transmembrane region" description="Helical" evidence="5">
    <location>
        <begin position="523"/>
        <end position="543"/>
    </location>
</feature>
<keyword evidence="8" id="KW-1185">Reference proteome</keyword>
<keyword evidence="5" id="KW-0472">Membrane</keyword>
<dbReference type="EMBL" id="CAXAJV020001293">
    <property type="protein sequence ID" value="CAL7943809.1"/>
    <property type="molecule type" value="Genomic_DNA"/>
</dbReference>
<dbReference type="PROSITE" id="PS51450">
    <property type="entry name" value="LRR"/>
    <property type="match status" value="6"/>
</dbReference>
<accession>A0ABP1NS18</accession>
<evidence type="ECO:0000313" key="8">
    <source>
        <dbReference type="Proteomes" id="UP001642520"/>
    </source>
</evidence>
<keyword evidence="1" id="KW-0433">Leucine-rich repeat</keyword>
<dbReference type="InterPro" id="IPR003591">
    <property type="entry name" value="Leu-rich_rpt_typical-subtyp"/>
</dbReference>
<evidence type="ECO:0000256" key="1">
    <source>
        <dbReference type="ARBA" id="ARBA00022614"/>
    </source>
</evidence>
<dbReference type="InterPro" id="IPR032675">
    <property type="entry name" value="LRR_dom_sf"/>
</dbReference>
<dbReference type="InterPro" id="IPR050541">
    <property type="entry name" value="LRR_TM_domain-containing"/>
</dbReference>
<sequence length="775" mass="88230">MKGRATTPRGALALLAVFSAAVCVSGCPTGCSCLLDERPRTVVCANLGLDVFPKNISDMVEQLTLSNNELTNIFDDINLLTELQSLNLAKNKLSSLPNDLSPLKNLQRLDISDNRILNVMDISSVERLPSLRVLHLSRNPLSSLEGLISDTLEALDASYCEMRELSNASLDGLPGLTMLSLVGNPLKTIQKPWGPNLRWLDMSDCVLNFLTSDNFSGFPELEDLRLSNNPTLVYSTRYSTLTHQKLKKLDVTRCNLDRPGLHGFPSLTSARLSRNSIRILPDRIFAKNRELGFLYLNANDIEVLSANTFEGLVKLQVLDLSYNSLTTINSLGFHENVQLKLLNLSHNMLDDLPNLTTTVSMLDASFNVISNLNENFLANMPNIRSIILSDNRLLSIPTAMKSTTLKNFDLRRNRITDVRNDTFLRMPQLLRIDLSGNRLTDAIDPLIFRNNPNLNVIKLGDNPWRCDCNELYIMHAYLTEPPAKTSQHSLICQTPANVSGYTWETACFDVWNQPLHFNKDRTWAIVMITVLSSVVLFGSFISIRHMMRMKRRALEQRQQMENFTLLRHRRNHVVQEEQTRVERPPEPRIHPLELVGPPSYEEAIQMPRLAQSLDNLDEISVDTTPVRVMGSADNLRTKQRRTRRPKKRVQSEDDLLRREDRRRERLRRERNVSVGNNATDLPQSQRNPRSAATRRLRRHSMVSDSVDSSGGRIQLRPQTPSAKKRRRRYTVYDGHSTDDEDSDIQAVGSSRSIVLREFRREPKSGYRESTTERES</sequence>
<evidence type="ECO:0000256" key="3">
    <source>
        <dbReference type="ARBA" id="ARBA00022737"/>
    </source>
</evidence>
<keyword evidence="5" id="KW-0812">Transmembrane</keyword>
<dbReference type="SUPFAM" id="SSF52047">
    <property type="entry name" value="RNI-like"/>
    <property type="match status" value="1"/>
</dbReference>
<dbReference type="SMART" id="SM00369">
    <property type="entry name" value="LRR_TYP"/>
    <property type="match status" value="10"/>
</dbReference>
<keyword evidence="2 6" id="KW-0732">Signal</keyword>
<keyword evidence="3" id="KW-0677">Repeat</keyword>
<protein>
    <submittedName>
        <fullName evidence="7">Uncharacterized protein</fullName>
    </submittedName>
</protein>
<keyword evidence="5" id="KW-1133">Transmembrane helix</keyword>
<proteinExistence type="predicted"/>
<dbReference type="Proteomes" id="UP001642520">
    <property type="component" value="Unassembled WGS sequence"/>
</dbReference>
<dbReference type="Pfam" id="PF13855">
    <property type="entry name" value="LRR_8"/>
    <property type="match status" value="3"/>
</dbReference>
<feature type="compositionally biased region" description="Basic and acidic residues" evidence="4">
    <location>
        <begin position="754"/>
        <end position="775"/>
    </location>
</feature>
<evidence type="ECO:0000313" key="7">
    <source>
        <dbReference type="EMBL" id="CAL7943809.1"/>
    </source>
</evidence>
<dbReference type="SMART" id="SM00365">
    <property type="entry name" value="LRR_SD22"/>
    <property type="match status" value="6"/>
</dbReference>
<feature type="chain" id="PRO_5045430910" evidence="6">
    <location>
        <begin position="27"/>
        <end position="775"/>
    </location>
</feature>
<dbReference type="PANTHER" id="PTHR24369">
    <property type="entry name" value="ANTIGEN BSP, PUTATIVE-RELATED"/>
    <property type="match status" value="1"/>
</dbReference>
<name>A0ABP1NS18_XYLVO</name>
<organism evidence="7 8">
    <name type="scientific">Xylocopa violacea</name>
    <name type="common">Violet carpenter bee</name>
    <name type="synonym">Apis violacea</name>
    <dbReference type="NCBI Taxonomy" id="135666"/>
    <lineage>
        <taxon>Eukaryota</taxon>
        <taxon>Metazoa</taxon>
        <taxon>Ecdysozoa</taxon>
        <taxon>Arthropoda</taxon>
        <taxon>Hexapoda</taxon>
        <taxon>Insecta</taxon>
        <taxon>Pterygota</taxon>
        <taxon>Neoptera</taxon>
        <taxon>Endopterygota</taxon>
        <taxon>Hymenoptera</taxon>
        <taxon>Apocrita</taxon>
        <taxon>Aculeata</taxon>
        <taxon>Apoidea</taxon>
        <taxon>Anthophila</taxon>
        <taxon>Apidae</taxon>
        <taxon>Xylocopa</taxon>
        <taxon>Xylocopa</taxon>
    </lineage>
</organism>
<dbReference type="PROSITE" id="PS51257">
    <property type="entry name" value="PROKAR_LIPOPROTEIN"/>
    <property type="match status" value="1"/>
</dbReference>
<evidence type="ECO:0000256" key="6">
    <source>
        <dbReference type="SAM" id="SignalP"/>
    </source>
</evidence>
<dbReference type="SUPFAM" id="SSF52058">
    <property type="entry name" value="L domain-like"/>
    <property type="match status" value="1"/>
</dbReference>
<dbReference type="InterPro" id="IPR001611">
    <property type="entry name" value="Leu-rich_rpt"/>
</dbReference>
<reference evidence="7 8" key="1">
    <citation type="submission" date="2024-08" db="EMBL/GenBank/DDBJ databases">
        <authorList>
            <person name="Will J Nash"/>
            <person name="Angela Man"/>
            <person name="Seanna McTaggart"/>
            <person name="Kendall Baker"/>
            <person name="Tom Barker"/>
            <person name="Leah Catchpole"/>
            <person name="Alex Durrant"/>
            <person name="Karim Gharbi"/>
            <person name="Naomi Irish"/>
            <person name="Gemy Kaithakottil"/>
            <person name="Debby Ku"/>
            <person name="Aaliyah Providence"/>
            <person name="Felix Shaw"/>
            <person name="David Swarbreck"/>
            <person name="Chris Watkins"/>
            <person name="Ann M. McCartney"/>
            <person name="Giulio Formenti"/>
            <person name="Alice Mouton"/>
            <person name="Noel Vella"/>
            <person name="Bjorn M von Reumont"/>
            <person name="Adriana Vella"/>
            <person name="Wilfried Haerty"/>
        </authorList>
    </citation>
    <scope>NUCLEOTIDE SEQUENCE [LARGE SCALE GENOMIC DNA]</scope>
</reference>
<evidence type="ECO:0000256" key="2">
    <source>
        <dbReference type="ARBA" id="ARBA00022729"/>
    </source>
</evidence>
<evidence type="ECO:0000256" key="5">
    <source>
        <dbReference type="SAM" id="Phobius"/>
    </source>
</evidence>
<feature type="signal peptide" evidence="6">
    <location>
        <begin position="1"/>
        <end position="26"/>
    </location>
</feature>
<comment type="caution">
    <text evidence="7">The sequence shown here is derived from an EMBL/GenBank/DDBJ whole genome shotgun (WGS) entry which is preliminary data.</text>
</comment>
<feature type="compositionally biased region" description="Low complexity" evidence="4">
    <location>
        <begin position="702"/>
        <end position="711"/>
    </location>
</feature>
<feature type="compositionally biased region" description="Polar residues" evidence="4">
    <location>
        <begin position="673"/>
        <end position="690"/>
    </location>
</feature>